<evidence type="ECO:0000313" key="2">
    <source>
        <dbReference type="EMBL" id="ELU05402.1"/>
    </source>
</evidence>
<dbReference type="SUPFAM" id="SSF47391">
    <property type="entry name" value="Dimerization-anchoring domain of cAMP-dependent PK regulatory subunit"/>
    <property type="match status" value="1"/>
</dbReference>
<evidence type="ECO:0000313" key="3">
    <source>
        <dbReference type="EnsemblMetazoa" id="CapteP225240"/>
    </source>
</evidence>
<reference evidence="2 4" key="2">
    <citation type="journal article" date="2013" name="Nature">
        <title>Insights into bilaterian evolution from three spiralian genomes.</title>
        <authorList>
            <person name="Simakov O."/>
            <person name="Marletaz F."/>
            <person name="Cho S.J."/>
            <person name="Edsinger-Gonzales E."/>
            <person name="Havlak P."/>
            <person name="Hellsten U."/>
            <person name="Kuo D.H."/>
            <person name="Larsson T."/>
            <person name="Lv J."/>
            <person name="Arendt D."/>
            <person name="Savage R."/>
            <person name="Osoegawa K."/>
            <person name="de Jong P."/>
            <person name="Grimwood J."/>
            <person name="Chapman J.A."/>
            <person name="Shapiro H."/>
            <person name="Aerts A."/>
            <person name="Otillar R.P."/>
            <person name="Terry A.Y."/>
            <person name="Boore J.L."/>
            <person name="Grigoriev I.V."/>
            <person name="Lindberg D.R."/>
            <person name="Seaver E.C."/>
            <person name="Weisblat D.A."/>
            <person name="Putnam N.H."/>
            <person name="Rokhsar D.S."/>
        </authorList>
    </citation>
    <scope>NUCLEOTIDE SEQUENCE</scope>
    <source>
        <strain evidence="2 4">I ESC-2004</strain>
    </source>
</reference>
<reference evidence="3" key="3">
    <citation type="submission" date="2015-06" db="UniProtKB">
        <authorList>
            <consortium name="EnsemblMetazoa"/>
        </authorList>
    </citation>
    <scope>IDENTIFICATION</scope>
</reference>
<evidence type="ECO:0000313" key="4">
    <source>
        <dbReference type="Proteomes" id="UP000014760"/>
    </source>
</evidence>
<keyword evidence="4" id="KW-1185">Reference proteome</keyword>
<dbReference type="OMA" id="EGMEPYD"/>
<sequence length="109" mass="12846">MEEKFHKSDSDGPEGMEHYDGGALSEEQKQKLSEFKRKTRQNNEQYMRQHPEVACLLTGFLGEVLVKRPDNIRDFAADFFTDGNLPEKLQVQLEHRKQQLRENKSLRRI</sequence>
<feature type="region of interest" description="Disordered" evidence="1">
    <location>
        <begin position="1"/>
        <end position="46"/>
    </location>
</feature>
<dbReference type="InterPro" id="IPR059162">
    <property type="entry name" value="RIIAD1"/>
</dbReference>
<dbReference type="AlphaFoldDB" id="R7UN80"/>
<evidence type="ECO:0008006" key="5">
    <source>
        <dbReference type="Google" id="ProtNLM"/>
    </source>
</evidence>
<protein>
    <recommendedName>
        <fullName evidence="5">RIIa domain-containing protein</fullName>
    </recommendedName>
</protein>
<dbReference type="Proteomes" id="UP000014760">
    <property type="component" value="Unassembled WGS sequence"/>
</dbReference>
<reference evidence="4" key="1">
    <citation type="submission" date="2012-12" db="EMBL/GenBank/DDBJ databases">
        <authorList>
            <person name="Hellsten U."/>
            <person name="Grimwood J."/>
            <person name="Chapman J.A."/>
            <person name="Shapiro H."/>
            <person name="Aerts A."/>
            <person name="Otillar R.P."/>
            <person name="Terry A.Y."/>
            <person name="Boore J.L."/>
            <person name="Simakov O."/>
            <person name="Marletaz F."/>
            <person name="Cho S.-J."/>
            <person name="Edsinger-Gonzales E."/>
            <person name="Havlak P."/>
            <person name="Kuo D.-H."/>
            <person name="Larsson T."/>
            <person name="Lv J."/>
            <person name="Arendt D."/>
            <person name="Savage R."/>
            <person name="Osoegawa K."/>
            <person name="de Jong P."/>
            <person name="Lindberg D.R."/>
            <person name="Seaver E.C."/>
            <person name="Weisblat D.A."/>
            <person name="Putnam N.H."/>
            <person name="Grigoriev I.V."/>
            <person name="Rokhsar D.S."/>
        </authorList>
    </citation>
    <scope>NUCLEOTIDE SEQUENCE</scope>
    <source>
        <strain evidence="4">I ESC-2004</strain>
    </source>
</reference>
<dbReference type="EnsemblMetazoa" id="CapteT225240">
    <property type="protein sequence ID" value="CapteP225240"/>
    <property type="gene ID" value="CapteG225240"/>
</dbReference>
<proteinExistence type="predicted"/>
<name>R7UN80_CAPTE</name>
<dbReference type="EMBL" id="AMQN01007839">
    <property type="status" value="NOT_ANNOTATED_CDS"/>
    <property type="molecule type" value="Genomic_DNA"/>
</dbReference>
<evidence type="ECO:0000256" key="1">
    <source>
        <dbReference type="SAM" id="MobiDB-lite"/>
    </source>
</evidence>
<dbReference type="HOGENOM" id="CLU_144881_0_0_1"/>
<accession>R7UN80</accession>
<dbReference type="EMBL" id="KB301531">
    <property type="protein sequence ID" value="ELU05402.1"/>
    <property type="molecule type" value="Genomic_DNA"/>
</dbReference>
<dbReference type="PANTHER" id="PTHR15505:SF4">
    <property type="entry name" value="RIIA DOMAIN-CONTAINING PROTEIN 1"/>
    <property type="match status" value="1"/>
</dbReference>
<gene>
    <name evidence="2" type="ORF">CAPTEDRAFT_225240</name>
</gene>
<dbReference type="OrthoDB" id="10249338at2759"/>
<dbReference type="CDD" id="cd22971">
    <property type="entry name" value="DD_RIIAD1"/>
    <property type="match status" value="1"/>
</dbReference>
<feature type="compositionally biased region" description="Basic and acidic residues" evidence="1">
    <location>
        <begin position="1"/>
        <end position="36"/>
    </location>
</feature>
<dbReference type="PANTHER" id="PTHR15505">
    <property type="entry name" value="RIIA DOMAIN-CONTAINING PROTEIN 1"/>
    <property type="match status" value="1"/>
</dbReference>
<organism evidence="2">
    <name type="scientific">Capitella teleta</name>
    <name type="common">Polychaete worm</name>
    <dbReference type="NCBI Taxonomy" id="283909"/>
    <lineage>
        <taxon>Eukaryota</taxon>
        <taxon>Metazoa</taxon>
        <taxon>Spiralia</taxon>
        <taxon>Lophotrochozoa</taxon>
        <taxon>Annelida</taxon>
        <taxon>Polychaeta</taxon>
        <taxon>Sedentaria</taxon>
        <taxon>Scolecida</taxon>
        <taxon>Capitellidae</taxon>
        <taxon>Capitella</taxon>
    </lineage>
</organism>